<dbReference type="AlphaFoldDB" id="A0A0D6GR21"/>
<dbReference type="GO" id="GO:0004061">
    <property type="term" value="F:arylformamidase activity"/>
    <property type="evidence" value="ECO:0007669"/>
    <property type="project" value="InterPro"/>
</dbReference>
<name>A0A0D6GR21_ALCXX</name>
<dbReference type="SUPFAM" id="SSF102198">
    <property type="entry name" value="Putative cyclase"/>
    <property type="match status" value="1"/>
</dbReference>
<comment type="caution">
    <text evidence="1">The sequence shown here is derived from an EMBL/GenBank/DDBJ whole genome shotgun (WGS) entry which is preliminary data.</text>
</comment>
<dbReference type="InterPro" id="IPR037175">
    <property type="entry name" value="KFase_sf"/>
</dbReference>
<dbReference type="EMBL" id="JAPZVI010000001">
    <property type="protein sequence ID" value="MCZ8400057.1"/>
    <property type="molecule type" value="Genomic_DNA"/>
</dbReference>
<sequence length="349" mass="38523">MRWKNRPEGSNWGDFGPDDQRGCLNYITPANVMKGIQEVREGLSFCLSLPLDYPGGNGVNVRRHPPKLRPTERDGDQYLNFPLGRLRPGCVDVLSDDIVEMSLQYSTQWDSLAHVGALFDANGDGLPERVYYNGYRPNEHVVGPVDYDVDNGFAKTDLGQGGASHAKKLDITQLAESCLQSRGVMVDLARHYGREQKSVGYDDLMRIIEADGIEIEQGDIVLFHTEFGDALLEKQRQPDHHTLHEICAGLDGSDEKLLQWITDSKVAAMASDNHALEIYPTQKPNACCAALPLHHHCIFKLGLPIGEMWYLGALARWLTANGRSRFLLTAPPLNLPGAVGSPATPVATV</sequence>
<dbReference type="PANTHER" id="PTHR34861:SF10">
    <property type="entry name" value="CYCLASE"/>
    <property type="match status" value="1"/>
</dbReference>
<accession>A0A0M7N2J8</accession>
<proteinExistence type="predicted"/>
<dbReference type="RefSeq" id="WP_006388271.1">
    <property type="nucleotide sequence ID" value="NZ_CABIYZ010000001.1"/>
</dbReference>
<gene>
    <name evidence="1" type="ORF">O9570_01295</name>
</gene>
<protein>
    <submittedName>
        <fullName evidence="1">Cyclase family protein</fullName>
    </submittedName>
</protein>
<dbReference type="Gene3D" id="3.50.30.50">
    <property type="entry name" value="Putative cyclase"/>
    <property type="match status" value="1"/>
</dbReference>
<dbReference type="Pfam" id="PF04199">
    <property type="entry name" value="Cyclase"/>
    <property type="match status" value="1"/>
</dbReference>
<dbReference type="PANTHER" id="PTHR34861">
    <property type="match status" value="1"/>
</dbReference>
<reference evidence="1" key="1">
    <citation type="submission" date="2022-12" db="EMBL/GenBank/DDBJ databases">
        <authorList>
            <person name="Voronina O.L."/>
            <person name="Kunda M.S."/>
            <person name="Ryzhova N."/>
            <person name="Aksenova E.I."/>
        </authorList>
    </citation>
    <scope>NUCLEOTIDE SEQUENCE</scope>
    <source>
        <strain evidence="1">SCCH136:Ach223948</strain>
    </source>
</reference>
<dbReference type="GO" id="GO:0019441">
    <property type="term" value="P:L-tryptophan catabolic process to kynurenine"/>
    <property type="evidence" value="ECO:0007669"/>
    <property type="project" value="InterPro"/>
</dbReference>
<accession>A0A0D6GR21</accession>
<dbReference type="GeneID" id="75275396"/>
<evidence type="ECO:0000313" key="1">
    <source>
        <dbReference type="EMBL" id="MCZ8400057.1"/>
    </source>
</evidence>
<dbReference type="Proteomes" id="UP001141992">
    <property type="component" value="Unassembled WGS sequence"/>
</dbReference>
<organism evidence="1 2">
    <name type="scientific">Alcaligenes xylosoxydans xylosoxydans</name>
    <name type="common">Achromobacter xylosoxidans</name>
    <dbReference type="NCBI Taxonomy" id="85698"/>
    <lineage>
        <taxon>Bacteria</taxon>
        <taxon>Pseudomonadati</taxon>
        <taxon>Pseudomonadota</taxon>
        <taxon>Betaproteobacteria</taxon>
        <taxon>Burkholderiales</taxon>
        <taxon>Alcaligenaceae</taxon>
        <taxon>Achromobacter</taxon>
    </lineage>
</organism>
<dbReference type="InterPro" id="IPR007325">
    <property type="entry name" value="KFase/CYL"/>
</dbReference>
<dbReference type="eggNOG" id="COG1878">
    <property type="taxonomic scope" value="Bacteria"/>
</dbReference>
<dbReference type="KEGG" id="axx:ERS451415_01621"/>
<evidence type="ECO:0000313" key="2">
    <source>
        <dbReference type="Proteomes" id="UP001141992"/>
    </source>
</evidence>